<dbReference type="AlphaFoldDB" id="A0A5E4QWW6"/>
<dbReference type="FunFam" id="2.40.10.10:FF:000047">
    <property type="entry name" value="Trypsin eta"/>
    <property type="match status" value="1"/>
</dbReference>
<dbReference type="PROSITE" id="PS00135">
    <property type="entry name" value="TRYPSIN_SER"/>
    <property type="match status" value="1"/>
</dbReference>
<evidence type="ECO:0000256" key="8">
    <source>
        <dbReference type="ARBA" id="ARBA00038868"/>
    </source>
</evidence>
<evidence type="ECO:0000256" key="9">
    <source>
        <dbReference type="RuleBase" id="RU363034"/>
    </source>
</evidence>
<dbReference type="InterPro" id="IPR001254">
    <property type="entry name" value="Trypsin_dom"/>
</dbReference>
<dbReference type="PANTHER" id="PTHR24252:SF18">
    <property type="entry name" value="OVOCHYMASE 1"/>
    <property type="match status" value="1"/>
</dbReference>
<evidence type="ECO:0000259" key="10">
    <source>
        <dbReference type="PROSITE" id="PS50240"/>
    </source>
</evidence>
<evidence type="ECO:0000256" key="1">
    <source>
        <dbReference type="ARBA" id="ARBA00004613"/>
    </source>
</evidence>
<dbReference type="CDD" id="cd00190">
    <property type="entry name" value="Tryp_SPc"/>
    <property type="match status" value="1"/>
</dbReference>
<dbReference type="InterPro" id="IPR043504">
    <property type="entry name" value="Peptidase_S1_PA_chymotrypsin"/>
</dbReference>
<evidence type="ECO:0000256" key="3">
    <source>
        <dbReference type="ARBA" id="ARBA00022670"/>
    </source>
</evidence>
<accession>A0A5E4QWW6</accession>
<dbReference type="GO" id="GO:0016485">
    <property type="term" value="P:protein processing"/>
    <property type="evidence" value="ECO:0007669"/>
    <property type="project" value="UniProtKB-ARBA"/>
</dbReference>
<protein>
    <recommendedName>
        <fullName evidence="8">trypsin</fullName>
        <ecNumber evidence="8">3.4.21.4</ecNumber>
    </recommendedName>
</protein>
<evidence type="ECO:0000313" key="12">
    <source>
        <dbReference type="Proteomes" id="UP000324832"/>
    </source>
</evidence>
<reference evidence="11 12" key="1">
    <citation type="submission" date="2017-07" db="EMBL/GenBank/DDBJ databases">
        <authorList>
            <person name="Talla V."/>
            <person name="Backstrom N."/>
        </authorList>
    </citation>
    <scope>NUCLEOTIDE SEQUENCE [LARGE SCALE GENOMIC DNA]</scope>
</reference>
<comment type="catalytic activity">
    <reaction evidence="7">
        <text>Preferential cleavage: Arg-|-Xaa, Lys-|-Xaa.</text>
        <dbReference type="EC" id="3.4.21.4"/>
    </reaction>
</comment>
<keyword evidence="3 9" id="KW-0645">Protease</keyword>
<dbReference type="PROSITE" id="PS50240">
    <property type="entry name" value="TRYPSIN_DOM"/>
    <property type="match status" value="1"/>
</dbReference>
<gene>
    <name evidence="11" type="ORF">LSINAPIS_LOCUS12436</name>
</gene>
<dbReference type="GO" id="GO:0005576">
    <property type="term" value="C:extracellular region"/>
    <property type="evidence" value="ECO:0007669"/>
    <property type="project" value="UniProtKB-SubCell"/>
</dbReference>
<sequence>RNKVLFQFVRSEIYFCLCFKNSDVSPGLHLSKRMRVFLVVCLIGAALCHTSEPTPEDGKEKGLIDWISNWLGSTTSSPPPIQLPANDPPSDCPACQCGIARTRRRIVGGSETKRLELPWMVALLYGGRFYCGGSVISDLYIMTAAHCTSGFRKERMTVRLLEHDRSMPNDTKTVDRKVAAIIRHLRYNPSTYDNDIALLKLDERLDLSNALKKRTGNAEESDDSDVGARPVCLPPAGVSYMDQTGMVSGWGTTEEGGSVSSTLQEVNVPIISNSACRDTTYGNRITENMLCAGYDEGGRDACQGDSGGPLHVLNSTTAAYEIVGVVSWGEGCARPGKPGVYARVNRFLTWIRSNTRDACYCQ</sequence>
<dbReference type="EMBL" id="FZQP02005855">
    <property type="protein sequence ID" value="VVD02164.1"/>
    <property type="molecule type" value="Genomic_DNA"/>
</dbReference>
<dbReference type="Proteomes" id="UP000324832">
    <property type="component" value="Unassembled WGS sequence"/>
</dbReference>
<dbReference type="SUPFAM" id="SSF50494">
    <property type="entry name" value="Trypsin-like serine proteases"/>
    <property type="match status" value="1"/>
</dbReference>
<feature type="domain" description="Peptidase S1" evidence="10">
    <location>
        <begin position="106"/>
        <end position="356"/>
    </location>
</feature>
<keyword evidence="2" id="KW-0964">Secreted</keyword>
<keyword evidence="5 9" id="KW-0720">Serine protease</keyword>
<proteinExistence type="predicted"/>
<dbReference type="GO" id="GO:0004252">
    <property type="term" value="F:serine-type endopeptidase activity"/>
    <property type="evidence" value="ECO:0007669"/>
    <property type="project" value="UniProtKB-EC"/>
</dbReference>
<evidence type="ECO:0000256" key="6">
    <source>
        <dbReference type="ARBA" id="ARBA00023157"/>
    </source>
</evidence>
<dbReference type="InterPro" id="IPR018114">
    <property type="entry name" value="TRYPSIN_HIS"/>
</dbReference>
<organism evidence="11 12">
    <name type="scientific">Leptidea sinapis</name>
    <dbReference type="NCBI Taxonomy" id="189913"/>
    <lineage>
        <taxon>Eukaryota</taxon>
        <taxon>Metazoa</taxon>
        <taxon>Ecdysozoa</taxon>
        <taxon>Arthropoda</taxon>
        <taxon>Hexapoda</taxon>
        <taxon>Insecta</taxon>
        <taxon>Pterygota</taxon>
        <taxon>Neoptera</taxon>
        <taxon>Endopterygota</taxon>
        <taxon>Lepidoptera</taxon>
        <taxon>Glossata</taxon>
        <taxon>Ditrysia</taxon>
        <taxon>Papilionoidea</taxon>
        <taxon>Pieridae</taxon>
        <taxon>Dismorphiinae</taxon>
        <taxon>Leptidea</taxon>
    </lineage>
</organism>
<evidence type="ECO:0000256" key="7">
    <source>
        <dbReference type="ARBA" id="ARBA00036320"/>
    </source>
</evidence>
<dbReference type="SMART" id="SM00020">
    <property type="entry name" value="Tryp_SPc"/>
    <property type="match status" value="1"/>
</dbReference>
<dbReference type="PROSITE" id="PS00134">
    <property type="entry name" value="TRYPSIN_HIS"/>
    <property type="match status" value="1"/>
</dbReference>
<dbReference type="Pfam" id="PF00089">
    <property type="entry name" value="Trypsin"/>
    <property type="match status" value="1"/>
</dbReference>
<dbReference type="PANTHER" id="PTHR24252">
    <property type="entry name" value="ACROSIN-RELATED"/>
    <property type="match status" value="1"/>
</dbReference>
<name>A0A5E4QWW6_9NEOP</name>
<dbReference type="InterPro" id="IPR001314">
    <property type="entry name" value="Peptidase_S1A"/>
</dbReference>
<evidence type="ECO:0000256" key="2">
    <source>
        <dbReference type="ARBA" id="ARBA00022525"/>
    </source>
</evidence>
<keyword evidence="6" id="KW-1015">Disulfide bond</keyword>
<dbReference type="EC" id="3.4.21.4" evidence="8"/>
<dbReference type="PRINTS" id="PR00722">
    <property type="entry name" value="CHYMOTRYPSIN"/>
</dbReference>
<keyword evidence="12" id="KW-1185">Reference proteome</keyword>
<dbReference type="InterPro" id="IPR033116">
    <property type="entry name" value="TRYPSIN_SER"/>
</dbReference>
<dbReference type="Gene3D" id="2.40.10.10">
    <property type="entry name" value="Trypsin-like serine proteases"/>
    <property type="match status" value="1"/>
</dbReference>
<feature type="non-terminal residue" evidence="11">
    <location>
        <position position="1"/>
    </location>
</feature>
<keyword evidence="4 9" id="KW-0378">Hydrolase</keyword>
<evidence type="ECO:0000256" key="5">
    <source>
        <dbReference type="ARBA" id="ARBA00022825"/>
    </source>
</evidence>
<comment type="subcellular location">
    <subcellularLocation>
        <location evidence="1">Secreted</location>
    </subcellularLocation>
</comment>
<evidence type="ECO:0000256" key="4">
    <source>
        <dbReference type="ARBA" id="ARBA00022801"/>
    </source>
</evidence>
<evidence type="ECO:0000313" key="11">
    <source>
        <dbReference type="EMBL" id="VVD02164.1"/>
    </source>
</evidence>
<dbReference type="InterPro" id="IPR009003">
    <property type="entry name" value="Peptidase_S1_PA"/>
</dbReference>